<evidence type="ECO:0000313" key="2">
    <source>
        <dbReference type="Proteomes" id="UP000266723"/>
    </source>
</evidence>
<sequence>MLLANCSTNLFGTVSKERIYPLDHCKAGPIKVDMRSLVPSYILILGKENFLASQPALSYP</sequence>
<accession>A0ABQ7AAL1</accession>
<dbReference type="EMBL" id="QGKV02002055">
    <property type="protein sequence ID" value="KAF3494720.1"/>
    <property type="molecule type" value="Genomic_DNA"/>
</dbReference>
<organism evidence="1 2">
    <name type="scientific">Brassica cretica</name>
    <name type="common">Mustard</name>
    <dbReference type="NCBI Taxonomy" id="69181"/>
    <lineage>
        <taxon>Eukaryota</taxon>
        <taxon>Viridiplantae</taxon>
        <taxon>Streptophyta</taxon>
        <taxon>Embryophyta</taxon>
        <taxon>Tracheophyta</taxon>
        <taxon>Spermatophyta</taxon>
        <taxon>Magnoliopsida</taxon>
        <taxon>eudicotyledons</taxon>
        <taxon>Gunneridae</taxon>
        <taxon>Pentapetalae</taxon>
        <taxon>rosids</taxon>
        <taxon>malvids</taxon>
        <taxon>Brassicales</taxon>
        <taxon>Brassicaceae</taxon>
        <taxon>Brassiceae</taxon>
        <taxon>Brassica</taxon>
    </lineage>
</organism>
<protein>
    <submittedName>
        <fullName evidence="1">Uncharacterized protein</fullName>
    </submittedName>
</protein>
<dbReference type="Proteomes" id="UP000266723">
    <property type="component" value="Unassembled WGS sequence"/>
</dbReference>
<proteinExistence type="predicted"/>
<name>A0ABQ7AAL1_BRACR</name>
<evidence type="ECO:0000313" key="1">
    <source>
        <dbReference type="EMBL" id="KAF3494720.1"/>
    </source>
</evidence>
<gene>
    <name evidence="1" type="ORF">DY000_02053027</name>
</gene>
<reference evidence="1 2" key="1">
    <citation type="journal article" date="2020" name="BMC Genomics">
        <title>Intraspecific diversification of the crop wild relative Brassica cretica Lam. using demographic model selection.</title>
        <authorList>
            <person name="Kioukis A."/>
            <person name="Michalopoulou V.A."/>
            <person name="Briers L."/>
            <person name="Pirintsos S."/>
            <person name="Studholme D.J."/>
            <person name="Pavlidis P."/>
            <person name="Sarris P.F."/>
        </authorList>
    </citation>
    <scope>NUCLEOTIDE SEQUENCE [LARGE SCALE GENOMIC DNA]</scope>
    <source>
        <strain evidence="2">cv. PFS-1207/04</strain>
    </source>
</reference>
<comment type="caution">
    <text evidence="1">The sequence shown here is derived from an EMBL/GenBank/DDBJ whole genome shotgun (WGS) entry which is preliminary data.</text>
</comment>
<keyword evidence="2" id="KW-1185">Reference proteome</keyword>